<feature type="region of interest" description="Disordered" evidence="1">
    <location>
        <begin position="65"/>
        <end position="178"/>
    </location>
</feature>
<feature type="compositionally biased region" description="Basic and acidic residues" evidence="1">
    <location>
        <begin position="46"/>
        <end position="57"/>
    </location>
</feature>
<feature type="region of interest" description="Disordered" evidence="1">
    <location>
        <begin position="1"/>
        <end position="23"/>
    </location>
</feature>
<name>A0ABN2NA53_9PSEU</name>
<organism evidence="2 3">
    <name type="scientific">Pseudonocardia ailaonensis</name>
    <dbReference type="NCBI Taxonomy" id="367279"/>
    <lineage>
        <taxon>Bacteria</taxon>
        <taxon>Bacillati</taxon>
        <taxon>Actinomycetota</taxon>
        <taxon>Actinomycetes</taxon>
        <taxon>Pseudonocardiales</taxon>
        <taxon>Pseudonocardiaceae</taxon>
        <taxon>Pseudonocardia</taxon>
    </lineage>
</organism>
<reference evidence="2 3" key="1">
    <citation type="journal article" date="2019" name="Int. J. Syst. Evol. Microbiol.">
        <title>The Global Catalogue of Microorganisms (GCM) 10K type strain sequencing project: providing services to taxonomists for standard genome sequencing and annotation.</title>
        <authorList>
            <consortium name="The Broad Institute Genomics Platform"/>
            <consortium name="The Broad Institute Genome Sequencing Center for Infectious Disease"/>
            <person name="Wu L."/>
            <person name="Ma J."/>
        </authorList>
    </citation>
    <scope>NUCLEOTIDE SEQUENCE [LARGE SCALE GENOMIC DNA]</scope>
    <source>
        <strain evidence="2 3">JCM 16009</strain>
    </source>
</reference>
<feature type="region of interest" description="Disordered" evidence="1">
    <location>
        <begin position="38"/>
        <end position="57"/>
    </location>
</feature>
<protein>
    <submittedName>
        <fullName evidence="2">Uncharacterized protein</fullName>
    </submittedName>
</protein>
<evidence type="ECO:0000313" key="3">
    <source>
        <dbReference type="Proteomes" id="UP001500449"/>
    </source>
</evidence>
<proteinExistence type="predicted"/>
<evidence type="ECO:0000256" key="1">
    <source>
        <dbReference type="SAM" id="MobiDB-lite"/>
    </source>
</evidence>
<gene>
    <name evidence="2" type="ORF">GCM10009836_45130</name>
</gene>
<feature type="compositionally biased region" description="Basic and acidic residues" evidence="1">
    <location>
        <begin position="95"/>
        <end position="107"/>
    </location>
</feature>
<keyword evidence="3" id="KW-1185">Reference proteome</keyword>
<evidence type="ECO:0000313" key="2">
    <source>
        <dbReference type="EMBL" id="GAA1859960.1"/>
    </source>
</evidence>
<sequence length="227" mass="23620">MVPDRAIGVAADRQETGAAGHRVGTDAVVEDVELAHAVEQGQHDTTPAHDGFDVRDDRVEVERLAHSRTSANGSSDPSSAAVTARGCARSTGARRTVDGLATRERRPPGGPDQEGTSRPTAASWAPKKEPIAPAPATRIRSGDTKHDLAPGASRVDEPVGLRHPVEVEHTGDDRSEVARVDQPAISASRRPFESSTKVCTVIPSSAAFDSSGAPAIVTKVPPGATTP</sequence>
<dbReference type="Proteomes" id="UP001500449">
    <property type="component" value="Unassembled WGS sequence"/>
</dbReference>
<feature type="compositionally biased region" description="Polar residues" evidence="1">
    <location>
        <begin position="67"/>
        <end position="81"/>
    </location>
</feature>
<feature type="compositionally biased region" description="Basic and acidic residues" evidence="1">
    <location>
        <begin position="140"/>
        <end position="178"/>
    </location>
</feature>
<accession>A0ABN2NA53</accession>
<dbReference type="EMBL" id="BAAAQK010000018">
    <property type="protein sequence ID" value="GAA1859960.1"/>
    <property type="molecule type" value="Genomic_DNA"/>
</dbReference>
<comment type="caution">
    <text evidence="2">The sequence shown here is derived from an EMBL/GenBank/DDBJ whole genome shotgun (WGS) entry which is preliminary data.</text>
</comment>